<proteinExistence type="predicted"/>
<dbReference type="GeneID" id="65129498"/>
<accession>A0A7M1RXJ5</accession>
<dbReference type="PANTHER" id="PTHR36847">
    <property type="entry name" value="AMIDOLIGASE ENZYME"/>
    <property type="match status" value="1"/>
</dbReference>
<name>A0A7M1RXJ5_9CAUD</name>
<dbReference type="KEGG" id="vg:65129498"/>
<dbReference type="Proteomes" id="UP000594030">
    <property type="component" value="Segment"/>
</dbReference>
<dbReference type="InterPro" id="IPR022025">
    <property type="entry name" value="Amidoligase_2"/>
</dbReference>
<dbReference type="EMBL" id="MT774385">
    <property type="protein sequence ID" value="QOR59006.1"/>
    <property type="molecule type" value="Genomic_DNA"/>
</dbReference>
<dbReference type="Pfam" id="PF12224">
    <property type="entry name" value="Amidoligase_2"/>
    <property type="match status" value="1"/>
</dbReference>
<dbReference type="RefSeq" id="YP_010111164.1">
    <property type="nucleotide sequence ID" value="NC_055878.1"/>
</dbReference>
<sequence>MLQRTTRVVTASGKKVLKANCCTIDGNYYIKEEEAVKIGTTWYLKNDPRIFFDYASETWRRTRGVNICRGIVGYDAAGIGIIGNFEVDHARNLEVHKLDRSGNPTNMIIYMNKSDAKDIYYNRNLGIYEERSALEPTIKKVEEILGGTIGQGVYNYNFPQEYSSSKHMARFLKYPRDMRITNPINREDIKEFGEFSFGLEFETSAGKINQTDCFNLGLIPLRDGSIAGIEYTTIPMQGPEGFNLLINQIKCLQQNATFDKDCSLHVHLGGYPIDAKSIWALYRLLVIIEPQIARIMPYWAFNTGRFKSKGKDYCTRLRKYASFEEYYTYCSGDRMRFDGCLTYPHPLDEEDRAKWNIHARYVWANLINLLFKKSGKTVEFRVHAPTFNVQKIINWMFICCGILQYAIKNKDKLLKSSLNGTALTLEDIVTNVYSKRIADQLKDYIRFREVYFYKLANKYNDPAGLIDLRIDDQLDFHSDLVTTVRH</sequence>
<evidence type="ECO:0000313" key="1">
    <source>
        <dbReference type="EMBL" id="QOR59006.1"/>
    </source>
</evidence>
<protein>
    <recommendedName>
        <fullName evidence="3">Amidoligase enzyme</fullName>
    </recommendedName>
</protein>
<dbReference type="PANTHER" id="PTHR36847:SF1">
    <property type="entry name" value="AMIDOLIGASE ENZYME"/>
    <property type="match status" value="1"/>
</dbReference>
<organism evidence="1 2">
    <name type="scientific">uncultured phage cr108_1</name>
    <dbReference type="NCBI Taxonomy" id="2772069"/>
    <lineage>
        <taxon>Viruses</taxon>
        <taxon>Duplodnaviria</taxon>
        <taxon>Heunggongvirae</taxon>
        <taxon>Uroviricota</taxon>
        <taxon>Caudoviricetes</taxon>
        <taxon>Crassvirales</taxon>
        <taxon>Steigviridae</taxon>
        <taxon>Asinivirinae</taxon>
        <taxon>Pipoluvirus</taxon>
        <taxon>Pipoluvirus rarus</taxon>
    </lineage>
</organism>
<keyword evidence="2" id="KW-1185">Reference proteome</keyword>
<evidence type="ECO:0000313" key="2">
    <source>
        <dbReference type="Proteomes" id="UP000594030"/>
    </source>
</evidence>
<reference evidence="1 2" key="1">
    <citation type="submission" date="2020-07" db="EMBL/GenBank/DDBJ databases">
        <title>Taxonomic proposal: Crassvirales, a new order of highly abundant and diverse bacterial viruses.</title>
        <authorList>
            <person name="Shkoporov A.N."/>
            <person name="Stockdale S.R."/>
            <person name="Guerin E."/>
            <person name="Ross R.P."/>
            <person name="Hill C."/>
        </authorList>
    </citation>
    <scope>NUCLEOTIDE SEQUENCE [LARGE SCALE GENOMIC DNA]</scope>
</reference>
<evidence type="ECO:0008006" key="3">
    <source>
        <dbReference type="Google" id="ProtNLM"/>
    </source>
</evidence>